<dbReference type="GO" id="GO:0030288">
    <property type="term" value="C:outer membrane-bounded periplasmic space"/>
    <property type="evidence" value="ECO:0007669"/>
    <property type="project" value="UniProtKB-ARBA"/>
</dbReference>
<dbReference type="CDD" id="cd08512">
    <property type="entry name" value="PBP2_NikA_DppA_OppA_like_7"/>
    <property type="match status" value="1"/>
</dbReference>
<dbReference type="PANTHER" id="PTHR30290:SF10">
    <property type="entry name" value="PERIPLASMIC OLIGOPEPTIDE-BINDING PROTEIN-RELATED"/>
    <property type="match status" value="1"/>
</dbReference>
<evidence type="ECO:0000259" key="5">
    <source>
        <dbReference type="Pfam" id="PF00496"/>
    </source>
</evidence>
<evidence type="ECO:0000256" key="2">
    <source>
        <dbReference type="ARBA" id="ARBA00005695"/>
    </source>
</evidence>
<gene>
    <name evidence="6" type="ORF">PU02_0733</name>
</gene>
<organism evidence="6 7">
    <name type="scientific">Bartonella ancashensis</name>
    <dbReference type="NCBI Taxonomy" id="1318743"/>
    <lineage>
        <taxon>Bacteria</taxon>
        <taxon>Pseudomonadati</taxon>
        <taxon>Pseudomonadota</taxon>
        <taxon>Alphaproteobacteria</taxon>
        <taxon>Hyphomicrobiales</taxon>
        <taxon>Bartonellaceae</taxon>
        <taxon>Bartonella</taxon>
    </lineage>
</organism>
<keyword evidence="3" id="KW-0813">Transport</keyword>
<dbReference type="Gene3D" id="3.40.190.10">
    <property type="entry name" value="Periplasmic binding protein-like II"/>
    <property type="match status" value="1"/>
</dbReference>
<dbReference type="AlphaFoldDB" id="A0A0M4LSS8"/>
<name>A0A0M4LSS8_9HYPH</name>
<dbReference type="PIRSF" id="PIRSF002741">
    <property type="entry name" value="MppA"/>
    <property type="match status" value="1"/>
</dbReference>
<dbReference type="PATRIC" id="fig|1318743.3.peg.747"/>
<comment type="similarity">
    <text evidence="2">Belongs to the bacterial solute-binding protein 5 family.</text>
</comment>
<evidence type="ECO:0000256" key="4">
    <source>
        <dbReference type="ARBA" id="ARBA00022729"/>
    </source>
</evidence>
<dbReference type="PANTHER" id="PTHR30290">
    <property type="entry name" value="PERIPLASMIC BINDING COMPONENT OF ABC TRANSPORTER"/>
    <property type="match status" value="1"/>
</dbReference>
<dbReference type="GO" id="GO:1904680">
    <property type="term" value="F:peptide transmembrane transporter activity"/>
    <property type="evidence" value="ECO:0007669"/>
    <property type="project" value="TreeGrafter"/>
</dbReference>
<evidence type="ECO:0000256" key="3">
    <source>
        <dbReference type="ARBA" id="ARBA00022448"/>
    </source>
</evidence>
<sequence>MCDDQVFREFLGSGVTMSVKKNMFKMSSSFVSLFVAMGLLSQQILAKTPADTLVMAWNIDGINTFDPAQLNDVYSNEIMMNICDSLVDSSPDDATKMLPSLAKNWDISGDANTVITFHLRDDLKFFDGRPARAHDLVWSMKRIVKLKMAGAAAFNEYGITEQTVDDAIQKIDDTTIVMKFDKHYPGELILSSIAASRAAMLLDRETIMKHEKDGDMGNKYLATHAACVGDYDLARWLPGELILLRANSNYWGEAPKLKQILIRHVPESETQRLLLQKGDVDVARNLTPEASESLRKEGHADVKKILQPAMFYWGLNMTNPIFANEKVRLAMRYLIDYDGLGETVLKDVGIPRSSFIPIGTLAALDEKEGNYFELNLEKAKQLLNEAGYPDGFEANFLTGNTAYSLLIAQSIQDNAAKVGVRIKIERIGGAQLFSKVASRSFDTVLLGWNSESVDPHAMSSRVIYNPDNRFEAKNTAYPSWQHGYFDEEMNRKVEDALFEGDLEKRVQKYVDLQHEFMEKGPYVFIFQKYNIVATAPSIKKWFWNDMSRIYYNLIEK</sequence>
<dbReference type="EMBL" id="CP010401">
    <property type="protein sequence ID" value="ALE03547.1"/>
    <property type="molecule type" value="Genomic_DNA"/>
</dbReference>
<dbReference type="InterPro" id="IPR000914">
    <property type="entry name" value="SBP_5_dom"/>
</dbReference>
<dbReference type="STRING" id="1318743.PU02_0733"/>
<dbReference type="Gene3D" id="3.10.105.10">
    <property type="entry name" value="Dipeptide-binding Protein, Domain 3"/>
    <property type="match status" value="1"/>
</dbReference>
<dbReference type="GO" id="GO:0043190">
    <property type="term" value="C:ATP-binding cassette (ABC) transporter complex"/>
    <property type="evidence" value="ECO:0007669"/>
    <property type="project" value="InterPro"/>
</dbReference>
<evidence type="ECO:0000313" key="7">
    <source>
        <dbReference type="Proteomes" id="UP000057213"/>
    </source>
</evidence>
<dbReference type="Proteomes" id="UP000057213">
    <property type="component" value="Chromosome"/>
</dbReference>
<keyword evidence="7" id="KW-1185">Reference proteome</keyword>
<dbReference type="SUPFAM" id="SSF53850">
    <property type="entry name" value="Periplasmic binding protein-like II"/>
    <property type="match status" value="1"/>
</dbReference>
<dbReference type="InterPro" id="IPR039424">
    <property type="entry name" value="SBP_5"/>
</dbReference>
<keyword evidence="4" id="KW-0732">Signal</keyword>
<reference evidence="6 7" key="1">
    <citation type="journal article" date="2015" name="Genome Announc.">
        <title>Complete Genome Sequence of Bartonella ancashensis Strain 20.00, Isolated from the Blood of a Patient with Verruga Peruana.</title>
        <authorList>
            <person name="Hang J."/>
            <person name="Mullins K.E."/>
            <person name="Clifford R.J."/>
            <person name="Onmus-Leone F."/>
            <person name="Yang Y."/>
            <person name="Jiang J."/>
            <person name="Leguia M."/>
            <person name="Kasper M.R."/>
            <person name="Maguina C."/>
            <person name="Lesho E.P."/>
            <person name="Jarman R.G."/>
            <person name="Richards A.L."/>
            <person name="Blazes D."/>
        </authorList>
    </citation>
    <scope>NUCLEOTIDE SEQUENCE [LARGE SCALE GENOMIC DNA]</scope>
    <source>
        <strain evidence="6 7">20.00</strain>
    </source>
</reference>
<dbReference type="InterPro" id="IPR030678">
    <property type="entry name" value="Peptide/Ni-bd"/>
</dbReference>
<dbReference type="GO" id="GO:0015833">
    <property type="term" value="P:peptide transport"/>
    <property type="evidence" value="ECO:0007669"/>
    <property type="project" value="TreeGrafter"/>
</dbReference>
<accession>A0A0M4LSS8</accession>
<feature type="domain" description="Solute-binding protein family 5" evidence="5">
    <location>
        <begin position="97"/>
        <end position="461"/>
    </location>
</feature>
<dbReference type="Pfam" id="PF00496">
    <property type="entry name" value="SBP_bac_5"/>
    <property type="match status" value="1"/>
</dbReference>
<dbReference type="KEGG" id="banc:PU02_0733"/>
<dbReference type="Gene3D" id="3.90.76.10">
    <property type="entry name" value="Dipeptide-binding Protein, Domain 1"/>
    <property type="match status" value="1"/>
</dbReference>
<protein>
    <submittedName>
        <fullName evidence="6">Dipeptide-binding ABC transporter, periplasmic substrate-binding component</fullName>
    </submittedName>
</protein>
<evidence type="ECO:0000313" key="6">
    <source>
        <dbReference type="EMBL" id="ALE03547.1"/>
    </source>
</evidence>
<comment type="subcellular location">
    <subcellularLocation>
        <location evidence="1">Periplasm</location>
    </subcellularLocation>
</comment>
<proteinExistence type="inferred from homology"/>
<evidence type="ECO:0000256" key="1">
    <source>
        <dbReference type="ARBA" id="ARBA00004418"/>
    </source>
</evidence>